<evidence type="ECO:0000256" key="2">
    <source>
        <dbReference type="ARBA" id="ARBA00007370"/>
    </source>
</evidence>
<reference evidence="16" key="1">
    <citation type="submission" date="2020-12" db="EMBL/GenBank/DDBJ databases">
        <title>Vagococcus allomyrinae sp. nov. and Enterococcus lavae sp. nov., isolated from the larvae of Allomyrina dichotoma.</title>
        <authorList>
            <person name="Lee S.D."/>
        </authorList>
    </citation>
    <scope>NUCLEOTIDE SEQUENCE</scope>
    <source>
        <strain evidence="16">BWB3-3</strain>
    </source>
</reference>
<dbReference type="GO" id="GO:0004413">
    <property type="term" value="F:homoserine kinase activity"/>
    <property type="evidence" value="ECO:0007669"/>
    <property type="project" value="UniProtKB-UniRule"/>
</dbReference>
<evidence type="ECO:0000256" key="8">
    <source>
        <dbReference type="ARBA" id="ARBA00022741"/>
    </source>
</evidence>
<comment type="similarity">
    <text evidence="2 13">Belongs to the GHMP kinase family. Homoserine kinase subfamily.</text>
</comment>
<dbReference type="EC" id="2.7.1.39" evidence="3 13"/>
<dbReference type="PANTHER" id="PTHR20861">
    <property type="entry name" value="HOMOSERINE/4-DIPHOSPHOCYTIDYL-2-C-METHYL-D-ERYTHRITOL KINASE"/>
    <property type="match status" value="1"/>
</dbReference>
<dbReference type="PANTHER" id="PTHR20861:SF1">
    <property type="entry name" value="HOMOSERINE KINASE"/>
    <property type="match status" value="1"/>
</dbReference>
<dbReference type="SUPFAM" id="SSF55060">
    <property type="entry name" value="GHMP Kinase, C-terminal domain"/>
    <property type="match status" value="1"/>
</dbReference>
<feature type="domain" description="GHMP kinase N-terminal" evidence="14">
    <location>
        <begin position="53"/>
        <end position="130"/>
    </location>
</feature>
<dbReference type="PRINTS" id="PR00958">
    <property type="entry name" value="HOMSERKINASE"/>
</dbReference>
<evidence type="ECO:0000256" key="12">
    <source>
        <dbReference type="ARBA" id="ARBA00049954"/>
    </source>
</evidence>
<comment type="pathway">
    <text evidence="1 13">Amino-acid biosynthesis; L-threonine biosynthesis; L-threonine from L-aspartate: step 4/5.</text>
</comment>
<dbReference type="InterPro" id="IPR013750">
    <property type="entry name" value="GHMP_kinase_C_dom"/>
</dbReference>
<dbReference type="Pfam" id="PF08544">
    <property type="entry name" value="GHMP_kinases_C"/>
    <property type="match status" value="1"/>
</dbReference>
<protein>
    <recommendedName>
        <fullName evidence="4 13">Homoserine kinase</fullName>
        <shortName evidence="13">HK</shortName>
        <shortName evidence="13">HSK</shortName>
        <ecNumber evidence="3 13">2.7.1.39</ecNumber>
    </recommendedName>
</protein>
<dbReference type="PROSITE" id="PS00627">
    <property type="entry name" value="GHMP_KINASES_ATP"/>
    <property type="match status" value="1"/>
</dbReference>
<dbReference type="Gene3D" id="3.30.70.890">
    <property type="entry name" value="GHMP kinase, C-terminal domain"/>
    <property type="match status" value="1"/>
</dbReference>
<keyword evidence="10 13" id="KW-0067">ATP-binding</keyword>
<name>A0A940PA42_9ENTE</name>
<comment type="caution">
    <text evidence="16">The sequence shown here is derived from an EMBL/GenBank/DDBJ whole genome shotgun (WGS) entry which is preliminary data.</text>
</comment>
<dbReference type="GO" id="GO:0009088">
    <property type="term" value="P:threonine biosynthetic process"/>
    <property type="evidence" value="ECO:0007669"/>
    <property type="project" value="UniProtKB-UniRule"/>
</dbReference>
<keyword evidence="9 13" id="KW-0418">Kinase</keyword>
<evidence type="ECO:0000256" key="11">
    <source>
        <dbReference type="ARBA" id="ARBA00049375"/>
    </source>
</evidence>
<proteinExistence type="inferred from homology"/>
<feature type="binding site" evidence="13">
    <location>
        <begin position="78"/>
        <end position="88"/>
    </location>
    <ligand>
        <name>ATP</name>
        <dbReference type="ChEBI" id="CHEBI:30616"/>
    </ligand>
</feature>
<dbReference type="InterPro" id="IPR006204">
    <property type="entry name" value="GHMP_kinase_N_dom"/>
</dbReference>
<dbReference type="InterPro" id="IPR014721">
    <property type="entry name" value="Ribsml_uS5_D2-typ_fold_subgr"/>
</dbReference>
<comment type="function">
    <text evidence="12 13">Catalyzes the ATP-dependent phosphorylation of L-homoserine to L-homoserine phosphate.</text>
</comment>
<keyword evidence="17" id="KW-1185">Reference proteome</keyword>
<dbReference type="InterPro" id="IPR020568">
    <property type="entry name" value="Ribosomal_Su5_D2-typ_SF"/>
</dbReference>
<accession>A0A940PA42</accession>
<dbReference type="GO" id="GO:0005524">
    <property type="term" value="F:ATP binding"/>
    <property type="evidence" value="ECO:0007669"/>
    <property type="project" value="UniProtKB-UniRule"/>
</dbReference>
<dbReference type="HAMAP" id="MF_00384">
    <property type="entry name" value="Homoser_kinase"/>
    <property type="match status" value="1"/>
</dbReference>
<evidence type="ECO:0000256" key="6">
    <source>
        <dbReference type="ARBA" id="ARBA00022679"/>
    </source>
</evidence>
<evidence type="ECO:0000256" key="10">
    <source>
        <dbReference type="ARBA" id="ARBA00022840"/>
    </source>
</evidence>
<dbReference type="PIRSF" id="PIRSF000676">
    <property type="entry name" value="Homoser_kin"/>
    <property type="match status" value="1"/>
</dbReference>
<evidence type="ECO:0000313" key="16">
    <source>
        <dbReference type="EMBL" id="MBP1044107.1"/>
    </source>
</evidence>
<comment type="subcellular location">
    <subcellularLocation>
        <location evidence="13">Cytoplasm</location>
    </subcellularLocation>
</comment>
<sequence>MKIRVPATSANLGCGFDSCGIALSLYLHLDTGVEAEEWQIEHRLEGVSHDESNLIITTALALKPDLKPRKMTMQTDIPPARGLGSSSTAIVAGIELANREGQLGLTRKEKLAIATEMEGHPDNVGPAIYGDFVVACYDQKEVNSVKHHFPDCDVVVFIPDQELLTSESRDILPKELPYKEAVTASGISNVMIGAVLNGNLPLAGKMMEQDLWHEKYRGELIPHLKPLRDLGHQVGVYGTVLSGAGPTILTLCPYELTETFVASVKALGLAGKVEILAVDKEGTQVF</sequence>
<dbReference type="Gene3D" id="3.30.230.10">
    <property type="match status" value="1"/>
</dbReference>
<evidence type="ECO:0000259" key="15">
    <source>
        <dbReference type="Pfam" id="PF08544"/>
    </source>
</evidence>
<evidence type="ECO:0000256" key="1">
    <source>
        <dbReference type="ARBA" id="ARBA00005015"/>
    </source>
</evidence>
<evidence type="ECO:0000256" key="4">
    <source>
        <dbReference type="ARBA" id="ARBA00017858"/>
    </source>
</evidence>
<dbReference type="SUPFAM" id="SSF54211">
    <property type="entry name" value="Ribosomal protein S5 domain 2-like"/>
    <property type="match status" value="1"/>
</dbReference>
<keyword evidence="13" id="KW-0963">Cytoplasm</keyword>
<dbReference type="InterPro" id="IPR036554">
    <property type="entry name" value="GHMP_kinase_C_sf"/>
</dbReference>
<evidence type="ECO:0000256" key="5">
    <source>
        <dbReference type="ARBA" id="ARBA00022605"/>
    </source>
</evidence>
<dbReference type="NCBIfam" id="TIGR00191">
    <property type="entry name" value="thrB"/>
    <property type="match status" value="1"/>
</dbReference>
<keyword evidence="7 13" id="KW-0791">Threonine biosynthesis</keyword>
<dbReference type="EMBL" id="JAEEGA010000022">
    <property type="protein sequence ID" value="MBP1044107.1"/>
    <property type="molecule type" value="Genomic_DNA"/>
</dbReference>
<gene>
    <name evidence="13" type="primary">thrB</name>
    <name evidence="16" type="ORF">I6N95_24150</name>
</gene>
<dbReference type="RefSeq" id="WP_209532296.1">
    <property type="nucleotide sequence ID" value="NZ_JAEEGA010000022.1"/>
</dbReference>
<evidence type="ECO:0000256" key="7">
    <source>
        <dbReference type="ARBA" id="ARBA00022697"/>
    </source>
</evidence>
<dbReference type="Proteomes" id="UP000674938">
    <property type="component" value="Unassembled WGS sequence"/>
</dbReference>
<evidence type="ECO:0000259" key="14">
    <source>
        <dbReference type="Pfam" id="PF00288"/>
    </source>
</evidence>
<evidence type="ECO:0000256" key="3">
    <source>
        <dbReference type="ARBA" id="ARBA00012078"/>
    </source>
</evidence>
<comment type="catalytic activity">
    <reaction evidence="11 13">
        <text>L-homoserine + ATP = O-phospho-L-homoserine + ADP + H(+)</text>
        <dbReference type="Rhea" id="RHEA:13985"/>
        <dbReference type="ChEBI" id="CHEBI:15378"/>
        <dbReference type="ChEBI" id="CHEBI:30616"/>
        <dbReference type="ChEBI" id="CHEBI:57476"/>
        <dbReference type="ChEBI" id="CHEBI:57590"/>
        <dbReference type="ChEBI" id="CHEBI:456216"/>
        <dbReference type="EC" id="2.7.1.39"/>
    </reaction>
</comment>
<dbReference type="GO" id="GO:0005737">
    <property type="term" value="C:cytoplasm"/>
    <property type="evidence" value="ECO:0007669"/>
    <property type="project" value="UniProtKB-SubCell"/>
</dbReference>
<evidence type="ECO:0000256" key="13">
    <source>
        <dbReference type="HAMAP-Rule" id="MF_00384"/>
    </source>
</evidence>
<keyword evidence="8 13" id="KW-0547">Nucleotide-binding</keyword>
<evidence type="ECO:0000256" key="9">
    <source>
        <dbReference type="ARBA" id="ARBA00022777"/>
    </source>
</evidence>
<organism evidence="16 17">
    <name type="scientific">Vagococcus allomyrinae</name>
    <dbReference type="NCBI Taxonomy" id="2794353"/>
    <lineage>
        <taxon>Bacteria</taxon>
        <taxon>Bacillati</taxon>
        <taxon>Bacillota</taxon>
        <taxon>Bacilli</taxon>
        <taxon>Lactobacillales</taxon>
        <taxon>Enterococcaceae</taxon>
        <taxon>Vagococcus</taxon>
    </lineage>
</organism>
<dbReference type="Pfam" id="PF00288">
    <property type="entry name" value="GHMP_kinases_N"/>
    <property type="match status" value="1"/>
</dbReference>
<dbReference type="InterPro" id="IPR006203">
    <property type="entry name" value="GHMP_knse_ATP-bd_CS"/>
</dbReference>
<keyword evidence="6 13" id="KW-0808">Transferase</keyword>
<dbReference type="AlphaFoldDB" id="A0A940PA42"/>
<feature type="domain" description="GHMP kinase C-terminal" evidence="15">
    <location>
        <begin position="191"/>
        <end position="255"/>
    </location>
</feature>
<dbReference type="InterPro" id="IPR000870">
    <property type="entry name" value="Homoserine_kinase"/>
</dbReference>
<keyword evidence="5 13" id="KW-0028">Amino-acid biosynthesis</keyword>
<evidence type="ECO:0000313" key="17">
    <source>
        <dbReference type="Proteomes" id="UP000674938"/>
    </source>
</evidence>